<comment type="similarity">
    <text evidence="2">Belongs to the semaphorin family.</text>
</comment>
<gene>
    <name evidence="14" type="ORF">GSLYS_00005048001</name>
</gene>
<keyword evidence="6" id="KW-0221">Differentiation</keyword>
<name>A0AAV2HBZ3_LYMST</name>
<dbReference type="FunFam" id="2.130.10.10:FF:000369">
    <property type="entry name" value="semaphorin-2A isoform X1"/>
    <property type="match status" value="1"/>
</dbReference>
<dbReference type="InterPro" id="IPR001627">
    <property type="entry name" value="Semap_dom"/>
</dbReference>
<accession>A0AAV2HBZ3</accession>
<dbReference type="GO" id="GO:0071526">
    <property type="term" value="P:semaphorin-plexin signaling pathway"/>
    <property type="evidence" value="ECO:0007669"/>
    <property type="project" value="TreeGrafter"/>
</dbReference>
<dbReference type="InterPro" id="IPR015943">
    <property type="entry name" value="WD40/YVTN_repeat-like_dom_sf"/>
</dbReference>
<evidence type="ECO:0000256" key="2">
    <source>
        <dbReference type="ARBA" id="ARBA00009492"/>
    </source>
</evidence>
<evidence type="ECO:0000256" key="6">
    <source>
        <dbReference type="ARBA" id="ARBA00022782"/>
    </source>
</evidence>
<dbReference type="AlphaFoldDB" id="A0AAV2HBZ3"/>
<evidence type="ECO:0000313" key="15">
    <source>
        <dbReference type="Proteomes" id="UP001497497"/>
    </source>
</evidence>
<dbReference type="InterPro" id="IPR013783">
    <property type="entry name" value="Ig-like_fold"/>
</dbReference>
<evidence type="ECO:0000256" key="8">
    <source>
        <dbReference type="ARBA" id="ARBA00023157"/>
    </source>
</evidence>
<dbReference type="PANTHER" id="PTHR11036:SF90">
    <property type="entry name" value="SEMAPHORIN 2B, ISOFORM D-RELATED"/>
    <property type="match status" value="1"/>
</dbReference>
<evidence type="ECO:0000256" key="11">
    <source>
        <dbReference type="PROSITE-ProRule" id="PRU00352"/>
    </source>
</evidence>
<sequence length="709" mass="80252">MAGRFPSPCFTLAVWSVMGCVVTCLLPFTSSTGQSDCEVVTKLYANDLELKLFQDGTSHPKYYRYLTLDLESNYLFVGAMNRIIGLYLKNIENVSKRFNQEFRPSSTQAYACKIQGKLENPECQNHIRYLVRNSTVSNGFFMCGTGAYSPVGYSLKLESDRFVITSESTAFGICPYDPNDNNTVVLVENGVRGNIPSLFAGTYADLIKSDPSILRLPTYRPDGTLEANFVRTVRVRNDWLNEPQFVGSFDVGPYVYFFFREVAQEYTNCGKKIYSRVARVCKNDLGGTSNLQNIWISFLKARLNCSIPGEYPYYFDEIQDVYRAGDVFYGLFTTNVNGLTASAICGFTLTEIEKAFDSPFKEQRDKQYIWLPVPPGDVPTPRPGNCTAIGKNIELSYDFIPFVSRLSMLMDKAVSHTLGKPIFFKGNCLMQKIVVVHNIAGPRNLVFFTATNNGVIYKIAAWAGLTELDLPKTYIVTSYIPFKDNRPIWDMLLYGSSLYVGTDMAVGQITVETCRKYAKIDLCVYDPYCGWDNSFGECVSKTNERRSLITYSHLDLLSYSLEETIRKQVGELYTADKLSKISGSSVTLKVEYRLHITGSVRWTRNGTNILSDRHILALDNSLIITDLRKADEGVYVAVDNNGRTVAEYALVVETSKEQIEQRWMRKFDQWCDEFERYQEDIRQWERKCSTCCAETALANIKVPALNGGK</sequence>
<dbReference type="Gene3D" id="2.60.40.10">
    <property type="entry name" value="Immunoglobulins"/>
    <property type="match status" value="1"/>
</dbReference>
<keyword evidence="3" id="KW-0217">Developmental protein</keyword>
<feature type="signal peptide" evidence="12">
    <location>
        <begin position="1"/>
        <end position="24"/>
    </location>
</feature>
<evidence type="ECO:0000256" key="3">
    <source>
        <dbReference type="ARBA" id="ARBA00022473"/>
    </source>
</evidence>
<dbReference type="SUPFAM" id="SSF48726">
    <property type="entry name" value="Immunoglobulin"/>
    <property type="match status" value="1"/>
</dbReference>
<evidence type="ECO:0000256" key="9">
    <source>
        <dbReference type="ARBA" id="ARBA00023180"/>
    </source>
</evidence>
<dbReference type="SMART" id="SM00630">
    <property type="entry name" value="Sema"/>
    <property type="match status" value="1"/>
</dbReference>
<dbReference type="GO" id="GO:0005886">
    <property type="term" value="C:plasma membrane"/>
    <property type="evidence" value="ECO:0007669"/>
    <property type="project" value="TreeGrafter"/>
</dbReference>
<dbReference type="GO" id="GO:0045499">
    <property type="term" value="F:chemorepellent activity"/>
    <property type="evidence" value="ECO:0007669"/>
    <property type="project" value="TreeGrafter"/>
</dbReference>
<keyword evidence="4" id="KW-0964">Secreted</keyword>
<dbReference type="SUPFAM" id="SSF101912">
    <property type="entry name" value="Sema domain"/>
    <property type="match status" value="1"/>
</dbReference>
<dbReference type="InterPro" id="IPR036352">
    <property type="entry name" value="Semap_dom_sf"/>
</dbReference>
<keyword evidence="7" id="KW-0524">Neurogenesis</keyword>
<proteinExistence type="inferred from homology"/>
<comment type="subcellular location">
    <subcellularLocation>
        <location evidence="1">Secreted</location>
    </subcellularLocation>
</comment>
<dbReference type="InterPro" id="IPR036179">
    <property type="entry name" value="Ig-like_dom_sf"/>
</dbReference>
<evidence type="ECO:0000256" key="4">
    <source>
        <dbReference type="ARBA" id="ARBA00022525"/>
    </source>
</evidence>
<comment type="caution">
    <text evidence="11">Lacks conserved residue(s) required for the propagation of feature annotation.</text>
</comment>
<keyword evidence="15" id="KW-1185">Reference proteome</keyword>
<evidence type="ECO:0000259" key="13">
    <source>
        <dbReference type="PROSITE" id="PS51004"/>
    </source>
</evidence>
<feature type="chain" id="PRO_5043606814" description="Semaphorin-2A" evidence="12">
    <location>
        <begin position="25"/>
        <end position="709"/>
    </location>
</feature>
<protein>
    <recommendedName>
        <fullName evidence="10">Semaphorin-2A</fullName>
    </recommendedName>
</protein>
<comment type="caution">
    <text evidence="14">The sequence shown here is derived from an EMBL/GenBank/DDBJ whole genome shotgun (WGS) entry which is preliminary data.</text>
</comment>
<feature type="domain" description="Sema" evidence="13">
    <location>
        <begin position="40"/>
        <end position="511"/>
    </location>
</feature>
<evidence type="ECO:0000256" key="7">
    <source>
        <dbReference type="ARBA" id="ARBA00022902"/>
    </source>
</evidence>
<dbReference type="GO" id="GO:0030335">
    <property type="term" value="P:positive regulation of cell migration"/>
    <property type="evidence" value="ECO:0007669"/>
    <property type="project" value="TreeGrafter"/>
</dbReference>
<dbReference type="GO" id="GO:0030215">
    <property type="term" value="F:semaphorin receptor binding"/>
    <property type="evidence" value="ECO:0007669"/>
    <property type="project" value="InterPro"/>
</dbReference>
<keyword evidence="9" id="KW-0325">Glycoprotein</keyword>
<dbReference type="PROSITE" id="PS51257">
    <property type="entry name" value="PROKAR_LIPOPROTEIN"/>
    <property type="match status" value="1"/>
</dbReference>
<dbReference type="PROSITE" id="PS51004">
    <property type="entry name" value="SEMA"/>
    <property type="match status" value="1"/>
</dbReference>
<dbReference type="Proteomes" id="UP001497497">
    <property type="component" value="Unassembled WGS sequence"/>
</dbReference>
<dbReference type="PANTHER" id="PTHR11036">
    <property type="entry name" value="SEMAPHORIN"/>
    <property type="match status" value="1"/>
</dbReference>
<keyword evidence="5 12" id="KW-0732">Signal</keyword>
<reference evidence="14 15" key="1">
    <citation type="submission" date="2024-04" db="EMBL/GenBank/DDBJ databases">
        <authorList>
            <consortium name="Genoscope - CEA"/>
            <person name="William W."/>
        </authorList>
    </citation>
    <scope>NUCLEOTIDE SEQUENCE [LARGE SCALE GENOMIC DNA]</scope>
</reference>
<dbReference type="GO" id="GO:0007411">
    <property type="term" value="P:axon guidance"/>
    <property type="evidence" value="ECO:0007669"/>
    <property type="project" value="TreeGrafter"/>
</dbReference>
<dbReference type="Pfam" id="PF01403">
    <property type="entry name" value="Sema"/>
    <property type="match status" value="1"/>
</dbReference>
<dbReference type="SUPFAM" id="SSF103575">
    <property type="entry name" value="Plexin repeat"/>
    <property type="match status" value="1"/>
</dbReference>
<evidence type="ECO:0000256" key="10">
    <source>
        <dbReference type="ARBA" id="ARBA00074148"/>
    </source>
</evidence>
<organism evidence="14 15">
    <name type="scientific">Lymnaea stagnalis</name>
    <name type="common">Great pond snail</name>
    <name type="synonym">Helix stagnalis</name>
    <dbReference type="NCBI Taxonomy" id="6523"/>
    <lineage>
        <taxon>Eukaryota</taxon>
        <taxon>Metazoa</taxon>
        <taxon>Spiralia</taxon>
        <taxon>Lophotrochozoa</taxon>
        <taxon>Mollusca</taxon>
        <taxon>Gastropoda</taxon>
        <taxon>Heterobranchia</taxon>
        <taxon>Euthyneura</taxon>
        <taxon>Panpulmonata</taxon>
        <taxon>Hygrophila</taxon>
        <taxon>Lymnaeoidea</taxon>
        <taxon>Lymnaeidae</taxon>
        <taxon>Lymnaea</taxon>
    </lineage>
</organism>
<evidence type="ECO:0000256" key="5">
    <source>
        <dbReference type="ARBA" id="ARBA00022729"/>
    </source>
</evidence>
<evidence type="ECO:0000256" key="12">
    <source>
        <dbReference type="SAM" id="SignalP"/>
    </source>
</evidence>
<dbReference type="InterPro" id="IPR027231">
    <property type="entry name" value="Semaphorin"/>
</dbReference>
<dbReference type="GO" id="GO:0005576">
    <property type="term" value="C:extracellular region"/>
    <property type="evidence" value="ECO:0007669"/>
    <property type="project" value="UniProtKB-SubCell"/>
</dbReference>
<evidence type="ECO:0000313" key="14">
    <source>
        <dbReference type="EMBL" id="CAL1530923.1"/>
    </source>
</evidence>
<dbReference type="EMBL" id="CAXITT010000078">
    <property type="protein sequence ID" value="CAL1530923.1"/>
    <property type="molecule type" value="Genomic_DNA"/>
</dbReference>
<dbReference type="Gene3D" id="2.130.10.10">
    <property type="entry name" value="YVTN repeat-like/Quinoprotein amine dehydrogenase"/>
    <property type="match status" value="1"/>
</dbReference>
<keyword evidence="8" id="KW-1015">Disulfide bond</keyword>
<evidence type="ECO:0000256" key="1">
    <source>
        <dbReference type="ARBA" id="ARBA00004613"/>
    </source>
</evidence>